<reference evidence="4 5" key="1">
    <citation type="submission" date="2018-06" db="EMBL/GenBank/DDBJ databases">
        <authorList>
            <consortium name="Pathogen Informatics"/>
            <person name="Doyle S."/>
        </authorList>
    </citation>
    <scope>NUCLEOTIDE SEQUENCE [LARGE SCALE GENOMIC DNA]</scope>
    <source>
        <strain evidence="4 5">NCTC10283</strain>
    </source>
</reference>
<dbReference type="InterPro" id="IPR003583">
    <property type="entry name" value="Hlx-hairpin-Hlx_DNA-bd_motif"/>
</dbReference>
<dbReference type="PROSITE" id="PS51257">
    <property type="entry name" value="PROKAR_LIPOPROTEIN"/>
    <property type="match status" value="1"/>
</dbReference>
<sequence length="161" mass="16861">MNKGNEMKLGKLSVMLMLSAVLGLSACGGEQKANNQAAPVGLMSSASGVSTGETSAAEPSEKPKKVKKATENIAPSEPVDINTATAEELVTALKGTGVGKAKVEKIIEYRTRHGGFKSIDELTEVKGIGDKTMEKLRSRVIVSAAKSAPTGKEKSEDKDEE</sequence>
<keyword evidence="2" id="KW-0732">Signal</keyword>
<feature type="domain" description="Helix-hairpin-helix DNA-binding motif class 1" evidence="3">
    <location>
        <begin position="90"/>
        <end position="109"/>
    </location>
</feature>
<dbReference type="Proteomes" id="UP000254209">
    <property type="component" value="Unassembled WGS sequence"/>
</dbReference>
<evidence type="ECO:0000259" key="3">
    <source>
        <dbReference type="SMART" id="SM00278"/>
    </source>
</evidence>
<dbReference type="AlphaFoldDB" id="A0A376BK93"/>
<feature type="region of interest" description="Disordered" evidence="1">
    <location>
        <begin position="46"/>
        <end position="80"/>
    </location>
</feature>
<dbReference type="EMBL" id="UFSO01000002">
    <property type="protein sequence ID" value="SSY70139.1"/>
    <property type="molecule type" value="Genomic_DNA"/>
</dbReference>
<feature type="signal peptide" evidence="2">
    <location>
        <begin position="1"/>
        <end position="26"/>
    </location>
</feature>
<dbReference type="PANTHER" id="PTHR21180:SF32">
    <property type="entry name" value="ENDONUCLEASE_EXONUCLEASE_PHOSPHATASE FAMILY DOMAIN-CONTAINING PROTEIN 1"/>
    <property type="match status" value="1"/>
</dbReference>
<protein>
    <submittedName>
        <fullName evidence="4">Competence protein ComEA helix-hairpin-helix repeat region</fullName>
    </submittedName>
</protein>
<dbReference type="InterPro" id="IPR051675">
    <property type="entry name" value="Endo/Exo/Phosphatase_dom_1"/>
</dbReference>
<dbReference type="OrthoDB" id="8687931at2"/>
<dbReference type="InterPro" id="IPR010994">
    <property type="entry name" value="RuvA_2-like"/>
</dbReference>
<dbReference type="Gene3D" id="1.10.150.280">
    <property type="entry name" value="AF1531-like domain"/>
    <property type="match status" value="1"/>
</dbReference>
<dbReference type="NCBIfam" id="TIGR00426">
    <property type="entry name" value="competence protein ComEA helix-hairpin-helix repeat region"/>
    <property type="match status" value="1"/>
</dbReference>
<dbReference type="GO" id="GO:0015628">
    <property type="term" value="P:protein secretion by the type II secretion system"/>
    <property type="evidence" value="ECO:0007669"/>
    <property type="project" value="TreeGrafter"/>
</dbReference>
<organism evidence="4 5">
    <name type="scientific">Alysiella crassa</name>
    <dbReference type="NCBI Taxonomy" id="153491"/>
    <lineage>
        <taxon>Bacteria</taxon>
        <taxon>Pseudomonadati</taxon>
        <taxon>Pseudomonadota</taxon>
        <taxon>Betaproteobacteria</taxon>
        <taxon>Neisseriales</taxon>
        <taxon>Neisseriaceae</taxon>
        <taxon>Alysiella</taxon>
    </lineage>
</organism>
<dbReference type="Pfam" id="PF12836">
    <property type="entry name" value="HHH_3"/>
    <property type="match status" value="1"/>
</dbReference>
<evidence type="ECO:0000256" key="1">
    <source>
        <dbReference type="SAM" id="MobiDB-lite"/>
    </source>
</evidence>
<accession>A0A376BK93</accession>
<keyword evidence="5" id="KW-1185">Reference proteome</keyword>
<dbReference type="PANTHER" id="PTHR21180">
    <property type="entry name" value="ENDONUCLEASE/EXONUCLEASE/PHOSPHATASE FAMILY DOMAIN-CONTAINING PROTEIN 1"/>
    <property type="match status" value="1"/>
</dbReference>
<feature type="domain" description="Helix-hairpin-helix DNA-binding motif class 1" evidence="3">
    <location>
        <begin position="120"/>
        <end position="139"/>
    </location>
</feature>
<dbReference type="GO" id="GO:0006281">
    <property type="term" value="P:DNA repair"/>
    <property type="evidence" value="ECO:0007669"/>
    <property type="project" value="InterPro"/>
</dbReference>
<evidence type="ECO:0000256" key="2">
    <source>
        <dbReference type="SAM" id="SignalP"/>
    </source>
</evidence>
<evidence type="ECO:0000313" key="5">
    <source>
        <dbReference type="Proteomes" id="UP000254209"/>
    </source>
</evidence>
<evidence type="ECO:0000313" key="4">
    <source>
        <dbReference type="EMBL" id="SSY70139.1"/>
    </source>
</evidence>
<proteinExistence type="predicted"/>
<dbReference type="SMART" id="SM00278">
    <property type="entry name" value="HhH1"/>
    <property type="match status" value="2"/>
</dbReference>
<dbReference type="STRING" id="1120980.GCA_000745955_02428"/>
<feature type="chain" id="PRO_5017070151" evidence="2">
    <location>
        <begin position="27"/>
        <end position="161"/>
    </location>
</feature>
<gene>
    <name evidence="4" type="ORF">NCTC10283_00204</name>
</gene>
<dbReference type="GO" id="GO:0015627">
    <property type="term" value="C:type II protein secretion system complex"/>
    <property type="evidence" value="ECO:0007669"/>
    <property type="project" value="TreeGrafter"/>
</dbReference>
<name>A0A376BK93_9NEIS</name>
<dbReference type="InterPro" id="IPR004509">
    <property type="entry name" value="Competence_ComEA_HhH"/>
</dbReference>
<dbReference type="SUPFAM" id="SSF47781">
    <property type="entry name" value="RuvA domain 2-like"/>
    <property type="match status" value="1"/>
</dbReference>
<dbReference type="GO" id="GO:0003677">
    <property type="term" value="F:DNA binding"/>
    <property type="evidence" value="ECO:0007669"/>
    <property type="project" value="InterPro"/>
</dbReference>